<dbReference type="OrthoDB" id="6353017at2759"/>
<comment type="similarity">
    <text evidence="2 9">Belongs to the SPC25 family.</text>
</comment>
<comment type="function">
    <text evidence="9">Acts as a component of the essential kinetochore-associated NDC80 complex, which is required for chromosome segregation and spindle checkpoint activity.</text>
</comment>
<keyword evidence="5 9" id="KW-0498">Mitosis</keyword>
<keyword evidence="7 9" id="KW-0131">Cell cycle</keyword>
<evidence type="ECO:0000256" key="3">
    <source>
        <dbReference type="ARBA" id="ARBA00022454"/>
    </source>
</evidence>
<evidence type="ECO:0000256" key="1">
    <source>
        <dbReference type="ARBA" id="ARBA00004584"/>
    </source>
</evidence>
<accession>A0A0K2V2D5</accession>
<evidence type="ECO:0000256" key="5">
    <source>
        <dbReference type="ARBA" id="ARBA00022776"/>
    </source>
</evidence>
<dbReference type="Pfam" id="PF08234">
    <property type="entry name" value="Spindle_Spc25"/>
    <property type="match status" value="1"/>
</dbReference>
<keyword evidence="3 9" id="KW-0158">Chromosome</keyword>
<evidence type="ECO:0000256" key="9">
    <source>
        <dbReference type="RuleBase" id="RU367150"/>
    </source>
</evidence>
<comment type="subunit">
    <text evidence="9">Component of the NDC80 complex.</text>
</comment>
<keyword evidence="9" id="KW-0995">Kinetochore</keyword>
<dbReference type="AlphaFoldDB" id="A0A0K2V2D5"/>
<evidence type="ECO:0000259" key="11">
    <source>
        <dbReference type="Pfam" id="PF08234"/>
    </source>
</evidence>
<dbReference type="Gene3D" id="3.30.457.50">
    <property type="entry name" value="Chromosome segregation protein Spc25"/>
    <property type="match status" value="1"/>
</dbReference>
<dbReference type="InterPro" id="IPR013255">
    <property type="entry name" value="Spc25_C"/>
</dbReference>
<keyword evidence="6 10" id="KW-0175">Coiled coil</keyword>
<dbReference type="CDD" id="cd23784">
    <property type="entry name" value="RWD_Spc25"/>
    <property type="match status" value="1"/>
</dbReference>
<sequence>MDGVPILEFHSFNGEEADESSENLLLKIRPIDSEDESIYMEFEEPDIPNLKEELSNLLNACSESVNEFLFMRNLESPSETWNREALDRIEDLSRSYDEKKLELLETLESEKKLSNQLASLQAKKNALKSQEKSLESKISLMESSISQINQDIDIFNKQYTQYISNEKKSQEIMNEVQKYALVLGLSLQLKEENNHLIIKLRGLYSNNREKECLCELAMLKSSETAYKIVDCIPKIKEQDALERTLNKTQQLCGFVVTLRRKFKEILA</sequence>
<organism evidence="12">
    <name type="scientific">Lepeophtheirus salmonis</name>
    <name type="common">Salmon louse</name>
    <name type="synonym">Caligus salmonis</name>
    <dbReference type="NCBI Taxonomy" id="72036"/>
    <lineage>
        <taxon>Eukaryota</taxon>
        <taxon>Metazoa</taxon>
        <taxon>Ecdysozoa</taxon>
        <taxon>Arthropoda</taxon>
        <taxon>Crustacea</taxon>
        <taxon>Multicrustacea</taxon>
        <taxon>Hexanauplia</taxon>
        <taxon>Copepoda</taxon>
        <taxon>Siphonostomatoida</taxon>
        <taxon>Caligidae</taxon>
        <taxon>Lepeophtheirus</taxon>
    </lineage>
</organism>
<evidence type="ECO:0000256" key="10">
    <source>
        <dbReference type="SAM" id="Coils"/>
    </source>
</evidence>
<evidence type="ECO:0000313" key="12">
    <source>
        <dbReference type="EMBL" id="CDW44455.1"/>
    </source>
</evidence>
<keyword evidence="8 9" id="KW-0137">Centromere</keyword>
<dbReference type="GO" id="GO:0051301">
    <property type="term" value="P:cell division"/>
    <property type="evidence" value="ECO:0007669"/>
    <property type="project" value="UniProtKB-UniRule"/>
</dbReference>
<dbReference type="GO" id="GO:0031262">
    <property type="term" value="C:Ndc80 complex"/>
    <property type="evidence" value="ECO:0007669"/>
    <property type="project" value="InterPro"/>
</dbReference>
<evidence type="ECO:0000256" key="7">
    <source>
        <dbReference type="ARBA" id="ARBA00023306"/>
    </source>
</evidence>
<keyword evidence="4 9" id="KW-0132">Cell division</keyword>
<evidence type="ECO:0000256" key="2">
    <source>
        <dbReference type="ARBA" id="ARBA00006379"/>
    </source>
</evidence>
<dbReference type="GO" id="GO:0005634">
    <property type="term" value="C:nucleus"/>
    <property type="evidence" value="ECO:0007669"/>
    <property type="project" value="UniProtKB-SubCell"/>
</dbReference>
<reference evidence="12" key="1">
    <citation type="submission" date="2014-05" db="EMBL/GenBank/DDBJ databases">
        <authorList>
            <person name="Chronopoulou M."/>
        </authorList>
    </citation>
    <scope>NUCLEOTIDE SEQUENCE</scope>
    <source>
        <tissue evidence="12">Whole organism</tissue>
    </source>
</reference>
<dbReference type="GO" id="GO:0007059">
    <property type="term" value="P:chromosome segregation"/>
    <property type="evidence" value="ECO:0007669"/>
    <property type="project" value="InterPro"/>
</dbReference>
<keyword evidence="9" id="KW-0539">Nucleus</keyword>
<name>A0A0K2V2D5_LEPSM</name>
<protein>
    <recommendedName>
        <fullName evidence="9">Kinetochore protein SPC25</fullName>
    </recommendedName>
</protein>
<comment type="subcellular location">
    <subcellularLocation>
        <location evidence="1">Chromosome</location>
        <location evidence="1">Centromere</location>
    </subcellularLocation>
    <subcellularLocation>
        <location evidence="9">Nucleus</location>
    </subcellularLocation>
    <subcellularLocation>
        <location evidence="9">Chromosome</location>
        <location evidence="9">Centromere</location>
        <location evidence="9">Kinetochore</location>
    </subcellularLocation>
</comment>
<evidence type="ECO:0000256" key="4">
    <source>
        <dbReference type="ARBA" id="ARBA00022618"/>
    </source>
</evidence>
<feature type="coiled-coil region" evidence="10">
    <location>
        <begin position="82"/>
        <end position="137"/>
    </location>
</feature>
<feature type="domain" description="Chromosome segregation protein Spc25 C-terminal" evidence="11">
    <location>
        <begin position="191"/>
        <end position="263"/>
    </location>
</feature>
<proteinExistence type="inferred from homology"/>
<evidence type="ECO:0000256" key="6">
    <source>
        <dbReference type="ARBA" id="ARBA00023054"/>
    </source>
</evidence>
<evidence type="ECO:0000256" key="8">
    <source>
        <dbReference type="ARBA" id="ARBA00023328"/>
    </source>
</evidence>
<dbReference type="EMBL" id="HACA01027094">
    <property type="protein sequence ID" value="CDW44455.1"/>
    <property type="molecule type" value="Transcribed_RNA"/>
</dbReference>